<name>A0A2S9J5J3_9SPHI</name>
<dbReference type="Proteomes" id="UP000239711">
    <property type="component" value="Unassembled WGS sequence"/>
</dbReference>
<gene>
    <name evidence="2" type="primary">arr</name>
    <name evidence="2" type="ORF">C5745_05900</name>
</gene>
<evidence type="ECO:0000259" key="1">
    <source>
        <dbReference type="Pfam" id="PF12120"/>
    </source>
</evidence>
<comment type="caution">
    <text evidence="2">The sequence shown here is derived from an EMBL/GenBank/DDBJ whole genome shotgun (WGS) entry which is preliminary data.</text>
</comment>
<protein>
    <submittedName>
        <fullName evidence="2">NAD(+)--rifampin ADP-ribosyltransferase</fullName>
    </submittedName>
</protein>
<dbReference type="Gene3D" id="3.20.170.40">
    <property type="entry name" value="Rifampin ADP-ribosyltransferase domain"/>
    <property type="match status" value="1"/>
</dbReference>
<dbReference type="EMBL" id="PVBQ01000004">
    <property type="protein sequence ID" value="PRD48045.1"/>
    <property type="molecule type" value="Genomic_DNA"/>
</dbReference>
<dbReference type="AlphaFoldDB" id="A0A2S9J5J3"/>
<keyword evidence="3" id="KW-1185">Reference proteome</keyword>
<accession>A0A2S9J5J3</accession>
<reference evidence="2 3" key="1">
    <citation type="submission" date="2018-02" db="EMBL/GenBank/DDBJ databases">
        <title>The draft genome of Sphingobacterium sp. 5JN-11.</title>
        <authorList>
            <person name="Liu L."/>
            <person name="Li L."/>
            <person name="Liang L."/>
            <person name="Zhang X."/>
            <person name="Wang T."/>
        </authorList>
    </citation>
    <scope>NUCLEOTIDE SEQUENCE [LARGE SCALE GENOMIC DNA]</scope>
    <source>
        <strain evidence="2 3">5JN-11</strain>
    </source>
</reference>
<dbReference type="InterPro" id="IPR021975">
    <property type="entry name" value="Rifampin_Arr"/>
</dbReference>
<keyword evidence="2" id="KW-0808">Transferase</keyword>
<dbReference type="InterPro" id="IPR038611">
    <property type="entry name" value="Arr_sf"/>
</dbReference>
<sequence length="247" mass="27768">MEFSANNPVVKLCIQGMHLEETGNYEDALALFLQAWEEATDDAEKFTSAHHIARRQNKLEDKLKWLHMGLQLAQKINDDVVRPALPLIYAQLAQCYKELREADNAEKYAKLAKQLPDAPSTKGPFFHGTRADLQIGDLLTAGGKSNYEADLVMNHIYFTALIHGAGLAAALAKGEGEERVYIIEPTGDFEEDPNVTNKKFAGNPTRSYRSQKPLKVIGEIENWARITTEERSKWQERLADNDGEIIN</sequence>
<feature type="domain" description="Rifampin ADP-ribosyltransferase" evidence="1">
    <location>
        <begin position="125"/>
        <end position="223"/>
    </location>
</feature>
<dbReference type="OrthoDB" id="5509356at2"/>
<dbReference type="NCBIfam" id="NF033144">
    <property type="entry name" value="rifampin_ARR"/>
    <property type="match status" value="1"/>
</dbReference>
<dbReference type="Pfam" id="PF12120">
    <property type="entry name" value="Arr-ms"/>
    <property type="match status" value="1"/>
</dbReference>
<evidence type="ECO:0000313" key="2">
    <source>
        <dbReference type="EMBL" id="PRD48045.1"/>
    </source>
</evidence>
<proteinExistence type="predicted"/>
<organism evidence="2 3">
    <name type="scientific">Sphingobacterium haloxyli</name>
    <dbReference type="NCBI Taxonomy" id="2100533"/>
    <lineage>
        <taxon>Bacteria</taxon>
        <taxon>Pseudomonadati</taxon>
        <taxon>Bacteroidota</taxon>
        <taxon>Sphingobacteriia</taxon>
        <taxon>Sphingobacteriales</taxon>
        <taxon>Sphingobacteriaceae</taxon>
        <taxon>Sphingobacterium</taxon>
    </lineage>
</organism>
<dbReference type="GO" id="GO:0016740">
    <property type="term" value="F:transferase activity"/>
    <property type="evidence" value="ECO:0007669"/>
    <property type="project" value="UniProtKB-KW"/>
</dbReference>
<dbReference type="SUPFAM" id="SSF48452">
    <property type="entry name" value="TPR-like"/>
    <property type="match status" value="1"/>
</dbReference>
<dbReference type="Gene3D" id="1.25.40.10">
    <property type="entry name" value="Tetratricopeptide repeat domain"/>
    <property type="match status" value="1"/>
</dbReference>
<dbReference type="InterPro" id="IPR011990">
    <property type="entry name" value="TPR-like_helical_dom_sf"/>
</dbReference>
<evidence type="ECO:0000313" key="3">
    <source>
        <dbReference type="Proteomes" id="UP000239711"/>
    </source>
</evidence>